<dbReference type="KEGG" id="aplc:110978825"/>
<protein>
    <submittedName>
        <fullName evidence="4">Uncharacterized protein LOC110978825</fullName>
    </submittedName>
</protein>
<dbReference type="Proteomes" id="UP000694845">
    <property type="component" value="Unplaced"/>
</dbReference>
<reference evidence="4" key="1">
    <citation type="submission" date="2025-08" db="UniProtKB">
        <authorList>
            <consortium name="RefSeq"/>
        </authorList>
    </citation>
    <scope>IDENTIFICATION</scope>
</reference>
<keyword evidence="1" id="KW-0175">Coiled coil</keyword>
<gene>
    <name evidence="4" type="primary">LOC110978825</name>
</gene>
<accession>A0A8B7Y978</accession>
<evidence type="ECO:0000256" key="1">
    <source>
        <dbReference type="SAM" id="Coils"/>
    </source>
</evidence>
<organism evidence="3 4">
    <name type="scientific">Acanthaster planci</name>
    <name type="common">Crown-of-thorns starfish</name>
    <dbReference type="NCBI Taxonomy" id="133434"/>
    <lineage>
        <taxon>Eukaryota</taxon>
        <taxon>Metazoa</taxon>
        <taxon>Echinodermata</taxon>
        <taxon>Eleutherozoa</taxon>
        <taxon>Asterozoa</taxon>
        <taxon>Asteroidea</taxon>
        <taxon>Valvatacea</taxon>
        <taxon>Valvatida</taxon>
        <taxon>Acanthasteridae</taxon>
        <taxon>Acanthaster</taxon>
    </lineage>
</organism>
<proteinExistence type="predicted"/>
<evidence type="ECO:0000313" key="3">
    <source>
        <dbReference type="Proteomes" id="UP000694845"/>
    </source>
</evidence>
<evidence type="ECO:0000313" key="4">
    <source>
        <dbReference type="RefSeq" id="XP_022089794.1"/>
    </source>
</evidence>
<dbReference type="GeneID" id="110978825"/>
<dbReference type="OrthoDB" id="9940536at2759"/>
<dbReference type="RefSeq" id="XP_022089794.1">
    <property type="nucleotide sequence ID" value="XM_022234102.1"/>
</dbReference>
<evidence type="ECO:0000256" key="2">
    <source>
        <dbReference type="SAM" id="MobiDB-lite"/>
    </source>
</evidence>
<dbReference type="OMA" id="SERTIMG"/>
<sequence>MGGCNQSKVVPASSPAEELSTGMIKNKSLSFWKFLKNRRNMIRVAPALPEDQHTTDVSDRTIVGINKPPSPIHPRSRASHDDSPSPTFSEVSLSPYMITEDTADGDELLELETAERPKTPDLYVLGTPLFAKKISNKKKLHARQESQEILRELRNAGIVARPETRAGGVAYEYFVKEKFGLLKKPPARLERLKKAKKMREAQGDAKLREEIESRMQMAEERRKQVLDKVRIQQTQHLVLDIRRAHNNLAALEEDKIQVTAERLQQKEIMSQVMQGRAIVNRDLRNMQKKHHHTEVRLRATLKKIAEKDEELREARKVIEVSPMRGEGQDHRQ</sequence>
<feature type="coiled-coil region" evidence="1">
    <location>
        <begin position="208"/>
        <end position="261"/>
    </location>
</feature>
<feature type="region of interest" description="Disordered" evidence="2">
    <location>
        <begin position="52"/>
        <end position="94"/>
    </location>
</feature>
<dbReference type="AlphaFoldDB" id="A0A8B7Y978"/>
<name>A0A8B7Y978_ACAPL</name>
<keyword evidence="3" id="KW-1185">Reference proteome</keyword>